<name>A0A2W4ZMK5_9BACT</name>
<protein>
    <recommendedName>
        <fullName evidence="1">BLUF domain-containing protein</fullName>
    </recommendedName>
</protein>
<dbReference type="EMBL" id="QFNK01000240">
    <property type="protein sequence ID" value="PZO82796.1"/>
    <property type="molecule type" value="Genomic_DNA"/>
</dbReference>
<proteinExistence type="predicted"/>
<feature type="domain" description="BLUF" evidence="1">
    <location>
        <begin position="1"/>
        <end position="92"/>
    </location>
</feature>
<organism evidence="2 3">
    <name type="scientific">Micavibrio aeruginosavorus</name>
    <dbReference type="NCBI Taxonomy" id="349221"/>
    <lineage>
        <taxon>Bacteria</taxon>
        <taxon>Pseudomonadati</taxon>
        <taxon>Bdellovibrionota</taxon>
        <taxon>Bdellovibrionia</taxon>
        <taxon>Bdellovibrionales</taxon>
        <taxon>Pseudobdellovibrionaceae</taxon>
        <taxon>Micavibrio</taxon>
    </lineage>
</organism>
<dbReference type="Gene3D" id="3.30.70.100">
    <property type="match status" value="1"/>
</dbReference>
<dbReference type="Pfam" id="PF04940">
    <property type="entry name" value="BLUF"/>
    <property type="match status" value="1"/>
</dbReference>
<dbReference type="GO" id="GO:0071949">
    <property type="term" value="F:FAD binding"/>
    <property type="evidence" value="ECO:0007669"/>
    <property type="project" value="InterPro"/>
</dbReference>
<dbReference type="InterPro" id="IPR036046">
    <property type="entry name" value="Acylphosphatase-like_dom_sf"/>
</dbReference>
<reference evidence="2 3" key="1">
    <citation type="submission" date="2017-08" db="EMBL/GenBank/DDBJ databases">
        <title>Infants hospitalized years apart are colonized by the same room-sourced microbial strains.</title>
        <authorList>
            <person name="Brooks B."/>
            <person name="Olm M.R."/>
            <person name="Firek B.A."/>
            <person name="Baker R."/>
            <person name="Thomas B.C."/>
            <person name="Morowitz M.J."/>
            <person name="Banfield J.F."/>
        </authorList>
    </citation>
    <scope>NUCLEOTIDE SEQUENCE [LARGE SCALE GENOMIC DNA]</scope>
    <source>
        <strain evidence="2">S2_018_000_R2_104</strain>
    </source>
</reference>
<dbReference type="GO" id="GO:0009882">
    <property type="term" value="F:blue light photoreceptor activity"/>
    <property type="evidence" value="ECO:0007669"/>
    <property type="project" value="InterPro"/>
</dbReference>
<evidence type="ECO:0000259" key="1">
    <source>
        <dbReference type="PROSITE" id="PS50925"/>
    </source>
</evidence>
<accession>A0A2W4ZMK5</accession>
<dbReference type="AlphaFoldDB" id="A0A2W4ZMK5"/>
<dbReference type="SUPFAM" id="SSF54975">
    <property type="entry name" value="Acylphosphatase/BLUF domain-like"/>
    <property type="match status" value="1"/>
</dbReference>
<gene>
    <name evidence="2" type="ORF">DI626_09690</name>
</gene>
<evidence type="ECO:0000313" key="3">
    <source>
        <dbReference type="Proteomes" id="UP000249557"/>
    </source>
</evidence>
<evidence type="ECO:0000313" key="2">
    <source>
        <dbReference type="EMBL" id="PZO82796.1"/>
    </source>
</evidence>
<dbReference type="InterPro" id="IPR007024">
    <property type="entry name" value="BLUF_domain"/>
</dbReference>
<sequence>MIAYTSDITDKDADVQRTLSEIVRVGKYENQRIAVTGVLFYVEGKFLQIIEGPRDSIKALMDKIAKDPRHKNMNILIDTKVDSRGFASWSMESFELRAGKIFDFITLKQLTESFEKALLPRSNMLLLYYRALLEEKTLRA</sequence>
<dbReference type="Proteomes" id="UP000249557">
    <property type="component" value="Unassembled WGS sequence"/>
</dbReference>
<dbReference type="SMART" id="SM01034">
    <property type="entry name" value="BLUF"/>
    <property type="match status" value="1"/>
</dbReference>
<dbReference type="PROSITE" id="PS50925">
    <property type="entry name" value="BLUF"/>
    <property type="match status" value="1"/>
</dbReference>
<comment type="caution">
    <text evidence="2">The sequence shown here is derived from an EMBL/GenBank/DDBJ whole genome shotgun (WGS) entry which is preliminary data.</text>
</comment>